<dbReference type="Gene3D" id="1.10.220.160">
    <property type="match status" value="1"/>
</dbReference>
<evidence type="ECO:0000256" key="2">
    <source>
        <dbReference type="ARBA" id="ARBA00022679"/>
    </source>
</evidence>
<evidence type="ECO:0000256" key="1">
    <source>
        <dbReference type="ARBA" id="ARBA00022603"/>
    </source>
</evidence>
<dbReference type="RefSeq" id="XP_062879588.1">
    <property type="nucleotide sequence ID" value="XM_063023518.1"/>
</dbReference>
<dbReference type="PANTHER" id="PTHR46402:SF2">
    <property type="entry name" value="HISTONE-LYSINE N-TRIMETHYLTRANSFERASE SMYD5"/>
    <property type="match status" value="1"/>
</dbReference>
<dbReference type="GeneID" id="88175647"/>
<dbReference type="AlphaFoldDB" id="A0AAX4HHA1"/>
<evidence type="ECO:0000256" key="5">
    <source>
        <dbReference type="ARBA" id="ARBA00044528"/>
    </source>
</evidence>
<organism evidence="8 9">
    <name type="scientific">Australozyma saopauloensis</name>
    <dbReference type="NCBI Taxonomy" id="291208"/>
    <lineage>
        <taxon>Eukaryota</taxon>
        <taxon>Fungi</taxon>
        <taxon>Dikarya</taxon>
        <taxon>Ascomycota</taxon>
        <taxon>Saccharomycotina</taxon>
        <taxon>Pichiomycetes</taxon>
        <taxon>Metschnikowiaceae</taxon>
        <taxon>Australozyma</taxon>
    </lineage>
</organism>
<gene>
    <name evidence="8" type="ORF">PUMCH_004587</name>
</gene>
<dbReference type="InterPro" id="IPR001214">
    <property type="entry name" value="SET_dom"/>
</dbReference>
<evidence type="ECO:0000313" key="9">
    <source>
        <dbReference type="Proteomes" id="UP001338582"/>
    </source>
</evidence>
<dbReference type="KEGG" id="asau:88175647"/>
<protein>
    <recommendedName>
        <fullName evidence="5">Histone-lysine N-methyltransferase SET5</fullName>
    </recommendedName>
    <alternativeName>
        <fullName evidence="4">SET domain-containing protein 5</fullName>
    </alternativeName>
</protein>
<evidence type="ECO:0000256" key="3">
    <source>
        <dbReference type="ARBA" id="ARBA00022691"/>
    </source>
</evidence>
<dbReference type="Gene3D" id="6.10.140.2220">
    <property type="match status" value="1"/>
</dbReference>
<dbReference type="PANTHER" id="PTHR46402">
    <property type="entry name" value="SET AND MYND DOMAIN-CONTAINING PROTEIN 5"/>
    <property type="match status" value="1"/>
</dbReference>
<accession>A0AAX4HHA1</accession>
<dbReference type="EMBL" id="CP138899">
    <property type="protein sequence ID" value="WPK27210.1"/>
    <property type="molecule type" value="Genomic_DNA"/>
</dbReference>
<keyword evidence="9" id="KW-1185">Reference proteome</keyword>
<proteinExistence type="predicted"/>
<keyword evidence="2" id="KW-0808">Transferase</keyword>
<reference evidence="8 9" key="1">
    <citation type="submission" date="2023-10" db="EMBL/GenBank/DDBJ databases">
        <title>Draft Genome Sequence of Candida saopaulonensis from a very Premature Infant with Sepsis.</title>
        <authorList>
            <person name="Ning Y."/>
            <person name="Dai R."/>
            <person name="Xiao M."/>
            <person name="Xu Y."/>
            <person name="Yan Q."/>
            <person name="Zhang L."/>
        </authorList>
    </citation>
    <scope>NUCLEOTIDE SEQUENCE [LARGE SCALE GENOMIC DNA]</scope>
    <source>
        <strain evidence="8 9">19XY460</strain>
    </source>
</reference>
<feature type="domain" description="SET" evidence="7">
    <location>
        <begin position="105"/>
        <end position="378"/>
    </location>
</feature>
<comment type="catalytic activity">
    <reaction evidence="6">
        <text>L-lysyl-[histone] + S-adenosyl-L-methionine = N(6)-methyl-L-lysyl-[histone] + S-adenosyl-L-homocysteine + H(+)</text>
        <dbReference type="Rhea" id="RHEA:10024"/>
        <dbReference type="Rhea" id="RHEA-COMP:9845"/>
        <dbReference type="Rhea" id="RHEA-COMP:9846"/>
        <dbReference type="ChEBI" id="CHEBI:15378"/>
        <dbReference type="ChEBI" id="CHEBI:29969"/>
        <dbReference type="ChEBI" id="CHEBI:57856"/>
        <dbReference type="ChEBI" id="CHEBI:59789"/>
        <dbReference type="ChEBI" id="CHEBI:61929"/>
    </reaction>
    <physiologicalReaction direction="left-to-right" evidence="6">
        <dbReference type="Rhea" id="RHEA:10025"/>
    </physiologicalReaction>
</comment>
<dbReference type="Pfam" id="PF00856">
    <property type="entry name" value="SET"/>
    <property type="match status" value="1"/>
</dbReference>
<dbReference type="PROSITE" id="PS50280">
    <property type="entry name" value="SET"/>
    <property type="match status" value="1"/>
</dbReference>
<evidence type="ECO:0000256" key="4">
    <source>
        <dbReference type="ARBA" id="ARBA00042380"/>
    </source>
</evidence>
<dbReference type="CDD" id="cd20071">
    <property type="entry name" value="SET_SMYD"/>
    <property type="match status" value="1"/>
</dbReference>
<dbReference type="GO" id="GO:0042799">
    <property type="term" value="F:histone H4K20 methyltransferase activity"/>
    <property type="evidence" value="ECO:0007669"/>
    <property type="project" value="TreeGrafter"/>
</dbReference>
<dbReference type="InterPro" id="IPR046341">
    <property type="entry name" value="SET_dom_sf"/>
</dbReference>
<evidence type="ECO:0000256" key="6">
    <source>
        <dbReference type="ARBA" id="ARBA00048619"/>
    </source>
</evidence>
<evidence type="ECO:0000313" key="8">
    <source>
        <dbReference type="EMBL" id="WPK27210.1"/>
    </source>
</evidence>
<dbReference type="GO" id="GO:0032259">
    <property type="term" value="P:methylation"/>
    <property type="evidence" value="ECO:0007669"/>
    <property type="project" value="UniProtKB-KW"/>
</dbReference>
<dbReference type="Proteomes" id="UP001338582">
    <property type="component" value="Chromosome 6"/>
</dbReference>
<name>A0AAX4HHA1_9ASCO</name>
<keyword evidence="3" id="KW-0949">S-adenosyl-L-methionine</keyword>
<dbReference type="SUPFAM" id="SSF82199">
    <property type="entry name" value="SET domain"/>
    <property type="match status" value="1"/>
</dbReference>
<keyword evidence="1" id="KW-0489">Methyltransferase</keyword>
<dbReference type="Gene3D" id="2.170.270.10">
    <property type="entry name" value="SET domain"/>
    <property type="match status" value="1"/>
</dbReference>
<evidence type="ECO:0000259" key="7">
    <source>
        <dbReference type="PROSITE" id="PS50280"/>
    </source>
</evidence>
<dbReference type="GO" id="GO:0045814">
    <property type="term" value="P:negative regulation of gene expression, epigenetic"/>
    <property type="evidence" value="ECO:0007669"/>
    <property type="project" value="TreeGrafter"/>
</dbReference>
<sequence length="469" mass="52661">MPADKIEVVAINDAQEEPQQTVVPHERQVVEAVIALWKEDASTESLGFGKLHGLVKKKHPNWQLSEKRVKVLLKQYGLAQSGDQSAFSYAKDITSLPTPHVTLPKTVLIVMTSKRGKCLYAKTAIKKGDLIWEEKPLFAVPLLAHYSLIASGKACTHCGKLGSVSSAGETVLRGLDCNICSEIWCSLTCKKMDQTIHSALKHGLRATAKQIDAEAFHSLTEYCLKEQWNALYAIAMIYAFIVLDKTGVKGEQFKAMARVSQKIRYKALNSSAGAFDSLQGGALFVEEQQEELWKDGYLRFLRAFPKAAELVSMDEFLHMMGTYNINNLDLSVFLLQSHLNHNCAPNCEVETALQKYKGVKVVAARDIKSGEELTTTYVNPSHTLQQRQRELRVNWGFICKCQKCKDDEQIQHRRKSSTGAHQKEKAEIRHMLANSTEATDGEFEIPLDFNGERRKSVRFDEKVVKVTQT</sequence>